<comment type="similarity">
    <text evidence="3">Belongs to the CoaE family.</text>
</comment>
<keyword evidence="2 3" id="KW-0067">ATP-binding</keyword>
<organism evidence="5 6">
    <name type="scientific">Dorea ammoniilytica</name>
    <dbReference type="NCBI Taxonomy" id="2981788"/>
    <lineage>
        <taxon>Bacteria</taxon>
        <taxon>Bacillati</taxon>
        <taxon>Bacillota</taxon>
        <taxon>Clostridia</taxon>
        <taxon>Lachnospirales</taxon>
        <taxon>Lachnospiraceae</taxon>
        <taxon>Dorea</taxon>
    </lineage>
</organism>
<reference evidence="5 6" key="1">
    <citation type="journal article" date="2021" name="ISME Commun">
        <title>Automated analysis of genomic sequences facilitates high-throughput and comprehensive description of bacteria.</title>
        <authorList>
            <person name="Hitch T.C.A."/>
        </authorList>
    </citation>
    <scope>NUCLEOTIDE SEQUENCE [LARGE SCALE GENOMIC DNA]</scope>
    <source>
        <strain evidence="5 6">Sanger_02</strain>
    </source>
</reference>
<dbReference type="EMBL" id="JAOQJV010000001">
    <property type="protein sequence ID" value="MCU6699004.1"/>
    <property type="molecule type" value="Genomic_DNA"/>
</dbReference>
<dbReference type="CDD" id="cd02022">
    <property type="entry name" value="DPCK"/>
    <property type="match status" value="1"/>
</dbReference>
<comment type="pathway">
    <text evidence="3">Cofactor biosynthesis; coenzyme A biosynthesis; CoA from (R)-pantothenate: step 5/5.</text>
</comment>
<dbReference type="NCBIfam" id="TIGR00152">
    <property type="entry name" value="dephospho-CoA kinase"/>
    <property type="match status" value="1"/>
</dbReference>
<keyword evidence="1 3" id="KW-0547">Nucleotide-binding</keyword>
<dbReference type="InterPro" id="IPR001977">
    <property type="entry name" value="Depp_CoAkinase"/>
</dbReference>
<dbReference type="GO" id="GO:0004140">
    <property type="term" value="F:dephospho-CoA kinase activity"/>
    <property type="evidence" value="ECO:0007669"/>
    <property type="project" value="UniProtKB-EC"/>
</dbReference>
<keyword evidence="3" id="KW-0173">Coenzyme A biosynthesis</keyword>
<comment type="function">
    <text evidence="3">Catalyzes the phosphorylation of the 3'-hydroxyl group of dephosphocoenzyme A to form coenzyme A.</text>
</comment>
<sequence length="203" mass="23616">MKIIGITGGVGSGKSEVLRYLEEKYGAVVCEADLVAKNLQKKGTICYNKIVEHFGEDILDENGRIDRPHLARIVFKDDEELHVLNAIVHPAVKENIRRKIRQEIKQGTELFVLEAALLLEEHYDEICDEVWYIYANEEVRKKRLKLSRGYSEEKIEDMFRAQKSRDEFLEHSDRAVDNSRSFDDTREQLDDMLKDFGIKKSQV</sequence>
<keyword evidence="6" id="KW-1185">Reference proteome</keyword>
<evidence type="ECO:0000256" key="1">
    <source>
        <dbReference type="ARBA" id="ARBA00022741"/>
    </source>
</evidence>
<evidence type="ECO:0000256" key="2">
    <source>
        <dbReference type="ARBA" id="ARBA00022840"/>
    </source>
</evidence>
<name>A0ABT2S343_9FIRM</name>
<dbReference type="EC" id="2.7.1.24" evidence="3 4"/>
<dbReference type="Pfam" id="PF01121">
    <property type="entry name" value="CoaE"/>
    <property type="match status" value="1"/>
</dbReference>
<accession>A0ABT2S343</accession>
<keyword evidence="3 5" id="KW-0808">Transferase</keyword>
<proteinExistence type="inferred from homology"/>
<evidence type="ECO:0000313" key="5">
    <source>
        <dbReference type="EMBL" id="MCU6699004.1"/>
    </source>
</evidence>
<dbReference type="HAMAP" id="MF_00376">
    <property type="entry name" value="Dephospho_CoA_kinase"/>
    <property type="match status" value="1"/>
</dbReference>
<dbReference type="RefSeq" id="WP_262580741.1">
    <property type="nucleotide sequence ID" value="NZ_JAOQJV010000001.1"/>
</dbReference>
<dbReference type="PANTHER" id="PTHR10695:SF46">
    <property type="entry name" value="BIFUNCTIONAL COENZYME A SYNTHASE-RELATED"/>
    <property type="match status" value="1"/>
</dbReference>
<evidence type="ECO:0000313" key="6">
    <source>
        <dbReference type="Proteomes" id="UP001207605"/>
    </source>
</evidence>
<comment type="subcellular location">
    <subcellularLocation>
        <location evidence="3">Cytoplasm</location>
    </subcellularLocation>
</comment>
<gene>
    <name evidence="3 5" type="primary">coaE</name>
    <name evidence="5" type="ORF">OCV65_01920</name>
</gene>
<dbReference type="InterPro" id="IPR027417">
    <property type="entry name" value="P-loop_NTPase"/>
</dbReference>
<dbReference type="Proteomes" id="UP001207605">
    <property type="component" value="Unassembled WGS sequence"/>
</dbReference>
<protein>
    <recommendedName>
        <fullName evidence="3 4">Dephospho-CoA kinase</fullName>
        <ecNumber evidence="3 4">2.7.1.24</ecNumber>
    </recommendedName>
    <alternativeName>
        <fullName evidence="3">Dephosphocoenzyme A kinase</fullName>
    </alternativeName>
</protein>
<dbReference type="PANTHER" id="PTHR10695">
    <property type="entry name" value="DEPHOSPHO-COA KINASE-RELATED"/>
    <property type="match status" value="1"/>
</dbReference>
<evidence type="ECO:0000256" key="3">
    <source>
        <dbReference type="HAMAP-Rule" id="MF_00376"/>
    </source>
</evidence>
<comment type="catalytic activity">
    <reaction evidence="3">
        <text>3'-dephospho-CoA + ATP = ADP + CoA + H(+)</text>
        <dbReference type="Rhea" id="RHEA:18245"/>
        <dbReference type="ChEBI" id="CHEBI:15378"/>
        <dbReference type="ChEBI" id="CHEBI:30616"/>
        <dbReference type="ChEBI" id="CHEBI:57287"/>
        <dbReference type="ChEBI" id="CHEBI:57328"/>
        <dbReference type="ChEBI" id="CHEBI:456216"/>
        <dbReference type="EC" id="2.7.1.24"/>
    </reaction>
</comment>
<dbReference type="Gene3D" id="3.40.50.300">
    <property type="entry name" value="P-loop containing nucleotide triphosphate hydrolases"/>
    <property type="match status" value="1"/>
</dbReference>
<comment type="caution">
    <text evidence="5">The sequence shown here is derived from an EMBL/GenBank/DDBJ whole genome shotgun (WGS) entry which is preliminary data.</text>
</comment>
<dbReference type="PROSITE" id="PS51219">
    <property type="entry name" value="DPCK"/>
    <property type="match status" value="1"/>
</dbReference>
<dbReference type="SUPFAM" id="SSF52540">
    <property type="entry name" value="P-loop containing nucleoside triphosphate hydrolases"/>
    <property type="match status" value="1"/>
</dbReference>
<keyword evidence="3" id="KW-0963">Cytoplasm</keyword>
<evidence type="ECO:0000256" key="4">
    <source>
        <dbReference type="NCBIfam" id="TIGR00152"/>
    </source>
</evidence>
<keyword evidence="3 5" id="KW-0418">Kinase</keyword>
<feature type="binding site" evidence="3">
    <location>
        <begin position="11"/>
        <end position="16"/>
    </location>
    <ligand>
        <name>ATP</name>
        <dbReference type="ChEBI" id="CHEBI:30616"/>
    </ligand>
</feature>